<dbReference type="EMBL" id="JADFFK010000003">
    <property type="protein sequence ID" value="MBE9636198.1"/>
    <property type="molecule type" value="Genomic_DNA"/>
</dbReference>
<gene>
    <name evidence="1" type="ORF">IQ782_05015</name>
</gene>
<name>A0ABR9WY44_9RHOB</name>
<comment type="caution">
    <text evidence="1">The sequence shown here is derived from an EMBL/GenBank/DDBJ whole genome shotgun (WGS) entry which is preliminary data.</text>
</comment>
<organism evidence="1 2">
    <name type="scientific">Salipiger mangrovisoli</name>
    <dbReference type="NCBI Taxonomy" id="2865933"/>
    <lineage>
        <taxon>Bacteria</taxon>
        <taxon>Pseudomonadati</taxon>
        <taxon>Pseudomonadota</taxon>
        <taxon>Alphaproteobacteria</taxon>
        <taxon>Rhodobacterales</taxon>
        <taxon>Roseobacteraceae</taxon>
        <taxon>Salipiger</taxon>
    </lineage>
</organism>
<evidence type="ECO:0000313" key="2">
    <source>
        <dbReference type="Proteomes" id="UP000607796"/>
    </source>
</evidence>
<dbReference type="InterPro" id="IPR011032">
    <property type="entry name" value="GroES-like_sf"/>
</dbReference>
<protein>
    <submittedName>
        <fullName evidence="1">S-(Hydroxymethyl)glutathione dehydrogenase</fullName>
    </submittedName>
</protein>
<dbReference type="SUPFAM" id="SSF50129">
    <property type="entry name" value="GroES-like"/>
    <property type="match status" value="1"/>
</dbReference>
<reference evidence="1 2" key="1">
    <citation type="journal article" date="2021" name="Int. J. Syst. Evol. Microbiol.">
        <title>Salipiger mangrovisoli sp. nov., isolated from mangrove soil and the proposal for the reclassification of Paraphaeobacter pallidus as Salipiger pallidus comb. nov.</title>
        <authorList>
            <person name="Du J."/>
            <person name="Liu Y."/>
            <person name="Pei T."/>
            <person name="Deng M.R."/>
            <person name="Zhu H."/>
        </authorList>
    </citation>
    <scope>NUCLEOTIDE SEQUENCE [LARGE SCALE GENOMIC DNA]</scope>
    <source>
        <strain evidence="1 2">6D45A</strain>
    </source>
</reference>
<evidence type="ECO:0000313" key="1">
    <source>
        <dbReference type="EMBL" id="MBE9636198.1"/>
    </source>
</evidence>
<proteinExistence type="predicted"/>
<dbReference type="Gene3D" id="3.90.180.10">
    <property type="entry name" value="Medium-chain alcohol dehydrogenases, catalytic domain"/>
    <property type="match status" value="1"/>
</dbReference>
<accession>A0ABR9WY44</accession>
<dbReference type="Proteomes" id="UP000607796">
    <property type="component" value="Unassembled WGS sequence"/>
</dbReference>
<feature type="non-terminal residue" evidence="1">
    <location>
        <position position="1"/>
    </location>
</feature>
<keyword evidence="2" id="KW-1185">Reference proteome</keyword>
<sequence length="51" mass="6015">GRTDVPKFVDWYMDGKIEIDPMITHRLKLEEINHGFDLMHEGKSIRAVVEF</sequence>